<dbReference type="Gene3D" id="3.30.70.240">
    <property type="match status" value="1"/>
</dbReference>
<dbReference type="InterPro" id="IPR053905">
    <property type="entry name" value="EF-G-like_DII"/>
</dbReference>
<dbReference type="InterPro" id="IPR035649">
    <property type="entry name" value="EFG_V"/>
</dbReference>
<keyword evidence="3 8" id="KW-0251">Elongation factor</keyword>
<dbReference type="GO" id="GO:0097216">
    <property type="term" value="F:guanosine tetraphosphate binding"/>
    <property type="evidence" value="ECO:0007669"/>
    <property type="project" value="UniProtKB-ARBA"/>
</dbReference>
<dbReference type="SUPFAM" id="SSF54211">
    <property type="entry name" value="Ribosomal protein S5 domain 2-like"/>
    <property type="match status" value="1"/>
</dbReference>
<dbReference type="InterPro" id="IPR041095">
    <property type="entry name" value="EFG_II"/>
</dbReference>
<evidence type="ECO:0000256" key="1">
    <source>
        <dbReference type="ARBA" id="ARBA00017872"/>
    </source>
</evidence>
<dbReference type="Pfam" id="PF22042">
    <property type="entry name" value="EF-G_D2"/>
    <property type="match status" value="1"/>
</dbReference>
<dbReference type="InterPro" id="IPR035647">
    <property type="entry name" value="EFG_III/V"/>
</dbReference>
<dbReference type="InterPro" id="IPR005517">
    <property type="entry name" value="Transl_elong_EFG/EF2_IV"/>
</dbReference>
<organism evidence="8 9">
    <name type="scientific">Plasticicumulans acidivorans</name>
    <dbReference type="NCBI Taxonomy" id="886464"/>
    <lineage>
        <taxon>Bacteria</taxon>
        <taxon>Pseudomonadati</taxon>
        <taxon>Pseudomonadota</taxon>
        <taxon>Gammaproteobacteria</taxon>
        <taxon>Candidatus Competibacteraceae</taxon>
        <taxon>Plasticicumulans</taxon>
    </lineage>
</organism>
<evidence type="ECO:0000313" key="8">
    <source>
        <dbReference type="EMBL" id="PWV61121.1"/>
    </source>
</evidence>
<dbReference type="RefSeq" id="WP_110018798.1">
    <property type="nucleotide sequence ID" value="NZ_QGTJ01000006.1"/>
</dbReference>
<comment type="caution">
    <text evidence="8">The sequence shown here is derived from an EMBL/GenBank/DDBJ whole genome shotgun (WGS) entry which is preliminary data.</text>
</comment>
<dbReference type="NCBIfam" id="NF009891">
    <property type="entry name" value="PRK13351.1-1"/>
    <property type="match status" value="1"/>
</dbReference>
<dbReference type="InterPro" id="IPR000795">
    <property type="entry name" value="T_Tr_GTP-bd_dom"/>
</dbReference>
<feature type="domain" description="Tr-type G" evidence="7">
    <location>
        <begin position="6"/>
        <end position="262"/>
    </location>
</feature>
<dbReference type="Pfam" id="PF00009">
    <property type="entry name" value="GTP_EFTU"/>
    <property type="match status" value="1"/>
</dbReference>
<evidence type="ECO:0000259" key="7">
    <source>
        <dbReference type="PROSITE" id="PS51722"/>
    </source>
</evidence>
<evidence type="ECO:0000256" key="5">
    <source>
        <dbReference type="ARBA" id="ARBA00023134"/>
    </source>
</evidence>
<dbReference type="InterPro" id="IPR000640">
    <property type="entry name" value="EFG_V-like"/>
</dbReference>
<dbReference type="NCBIfam" id="NF009381">
    <property type="entry name" value="PRK12740.1-5"/>
    <property type="match status" value="1"/>
</dbReference>
<evidence type="ECO:0000313" key="9">
    <source>
        <dbReference type="Proteomes" id="UP000246569"/>
    </source>
</evidence>
<dbReference type="SMART" id="SM00889">
    <property type="entry name" value="EFG_IV"/>
    <property type="match status" value="1"/>
</dbReference>
<dbReference type="CDD" id="cd04170">
    <property type="entry name" value="EF-G_bact"/>
    <property type="match status" value="1"/>
</dbReference>
<dbReference type="Gene3D" id="3.40.50.300">
    <property type="entry name" value="P-loop containing nucleotide triphosphate hydrolases"/>
    <property type="match status" value="1"/>
</dbReference>
<dbReference type="GO" id="GO:0032790">
    <property type="term" value="P:ribosome disassembly"/>
    <property type="evidence" value="ECO:0007669"/>
    <property type="project" value="TreeGrafter"/>
</dbReference>
<dbReference type="Gene3D" id="3.30.70.870">
    <property type="entry name" value="Elongation Factor G (Translational Gtpase), domain 3"/>
    <property type="match status" value="1"/>
</dbReference>
<dbReference type="PANTHER" id="PTHR43261">
    <property type="entry name" value="TRANSLATION ELONGATION FACTOR G-RELATED"/>
    <property type="match status" value="1"/>
</dbReference>
<dbReference type="Gene3D" id="3.30.230.10">
    <property type="match status" value="1"/>
</dbReference>
<keyword evidence="5" id="KW-0342">GTP-binding</keyword>
<dbReference type="FunFam" id="3.30.230.10:FF:000003">
    <property type="entry name" value="Elongation factor G"/>
    <property type="match status" value="1"/>
</dbReference>
<reference evidence="8 9" key="1">
    <citation type="submission" date="2018-05" db="EMBL/GenBank/DDBJ databases">
        <title>Genomic Encyclopedia of Type Strains, Phase IV (KMG-IV): sequencing the most valuable type-strain genomes for metagenomic binning, comparative biology and taxonomic classification.</title>
        <authorList>
            <person name="Goeker M."/>
        </authorList>
    </citation>
    <scope>NUCLEOTIDE SEQUENCE [LARGE SCALE GENOMIC DNA]</scope>
    <source>
        <strain evidence="8 9">DSM 23606</strain>
    </source>
</reference>
<dbReference type="OrthoDB" id="9804431at2"/>
<dbReference type="InterPro" id="IPR047872">
    <property type="entry name" value="EFG_IV"/>
</dbReference>
<sequence length="681" mass="73266">MAYTTQDIRNIALVGSAAAGKTTLAEALLLAAGRIGAAGSIEKGTTVCDFDSLEKARGHSLDAALATFDWQDRHINLLDTPGFPDFLGQAIAVLPAVETAAVVVNAQNGVEAVTTRMMARAQERGLCRLLVVNRIDSEGVDLPALLGQLQETFGRECLPLNLPAQGGTAVVDCFFNPAGESDFSSVANAHQALIDQVVEVDEELMALYLEQGEELAPEQLHAPFEKALREGHLIPVCFVSARSGAGVRELLDVIVRLAPNPSEGNPPACLIGEGEAARPYAVEPDAAKHVVAHVFKVQVDPFAGKLALFRIHQGTLSKDSQLFIGDGRKPFKIGHLFSLFGKEHPEVERGIAGDIRAVAKVDDIHRDAILHDSHDEDFLHLAPSRFPLPVAGLALTAKTHNDEQRIADVLHKLLEEDPCLALDSNQTTRETVLRGLSELHLRVTLDKMRERYKLEVDTHPPRIAYRETITAAAAARYRHKKQTGGAGQFGEVELRVEPLARGEGFQFASEVVGGAIPGQFIPAVEKGVHEAMASGVISGHPLVDVRVVVVDGKHHPVDSKEVAFVTAGREAFFAAVRDARPVVLEPIVELDVQVAQEAMGTITGDLSGRRGRVLGNRSLSGGRIGVRAQVPLAELEDYPERLKAMTAGEGRVTLEMAGYEPVPPMVQKTLVAAFKPRATDA</sequence>
<name>A0A317MVH3_9GAMM</name>
<dbReference type="SUPFAM" id="SSF50447">
    <property type="entry name" value="Translation proteins"/>
    <property type="match status" value="1"/>
</dbReference>
<dbReference type="PROSITE" id="PS51722">
    <property type="entry name" value="G_TR_2"/>
    <property type="match status" value="1"/>
</dbReference>
<dbReference type="NCBIfam" id="TIGR00231">
    <property type="entry name" value="small_GTP"/>
    <property type="match status" value="1"/>
</dbReference>
<evidence type="ECO:0000256" key="6">
    <source>
        <dbReference type="ARBA" id="ARBA00024731"/>
    </source>
</evidence>
<keyword evidence="4" id="KW-0648">Protein biosynthesis</keyword>
<dbReference type="Pfam" id="PF00679">
    <property type="entry name" value="EFG_C"/>
    <property type="match status" value="1"/>
</dbReference>
<dbReference type="SUPFAM" id="SSF54980">
    <property type="entry name" value="EF-G C-terminal domain-like"/>
    <property type="match status" value="2"/>
</dbReference>
<dbReference type="PANTHER" id="PTHR43261:SF6">
    <property type="entry name" value="ELONGATION FACTOR G-LIKE PROTEIN"/>
    <property type="match status" value="1"/>
</dbReference>
<evidence type="ECO:0000256" key="2">
    <source>
        <dbReference type="ARBA" id="ARBA00022741"/>
    </source>
</evidence>
<gene>
    <name evidence="8" type="ORF">C7443_106135</name>
</gene>
<proteinExistence type="predicted"/>
<dbReference type="EMBL" id="QGTJ01000006">
    <property type="protein sequence ID" value="PWV61121.1"/>
    <property type="molecule type" value="Genomic_DNA"/>
</dbReference>
<dbReference type="InterPro" id="IPR009000">
    <property type="entry name" value="Transl_B-barrel_sf"/>
</dbReference>
<dbReference type="GO" id="GO:0003924">
    <property type="term" value="F:GTPase activity"/>
    <property type="evidence" value="ECO:0007669"/>
    <property type="project" value="InterPro"/>
</dbReference>
<dbReference type="FunFam" id="3.30.70.240:FF:000001">
    <property type="entry name" value="Elongation factor G"/>
    <property type="match status" value="1"/>
</dbReference>
<dbReference type="GO" id="GO:0005525">
    <property type="term" value="F:GTP binding"/>
    <property type="evidence" value="ECO:0007669"/>
    <property type="project" value="UniProtKB-KW"/>
</dbReference>
<comment type="function">
    <text evidence="6">Catalyzes the GTP-dependent ribosomal translocation step during translation elongation. During this step, the ribosome changes from the pre-translocational (PRE) to the post-translocational (POST) state as the newly formed A-site-bound peptidyl-tRNA and P-site-bound deacylated tRNA move to the P and E sites, respectively. Catalyzes the coordinated movement of the two tRNA molecules, the mRNA and conformational changes in the ribosome.</text>
</comment>
<dbReference type="InterPro" id="IPR014721">
    <property type="entry name" value="Ribsml_uS5_D2-typ_fold_subgr"/>
</dbReference>
<accession>A0A317MVH3</accession>
<dbReference type="Gene3D" id="2.40.30.10">
    <property type="entry name" value="Translation factors"/>
    <property type="match status" value="1"/>
</dbReference>
<dbReference type="Pfam" id="PF03764">
    <property type="entry name" value="EFG_IV"/>
    <property type="match status" value="1"/>
</dbReference>
<dbReference type="Proteomes" id="UP000246569">
    <property type="component" value="Unassembled WGS sequence"/>
</dbReference>
<dbReference type="CDD" id="cd01434">
    <property type="entry name" value="EFG_mtEFG1_IV"/>
    <property type="match status" value="1"/>
</dbReference>
<dbReference type="InterPro" id="IPR027417">
    <property type="entry name" value="P-loop_NTPase"/>
</dbReference>
<dbReference type="Pfam" id="PF14492">
    <property type="entry name" value="EFG_III"/>
    <property type="match status" value="1"/>
</dbReference>
<dbReference type="GO" id="GO:0003746">
    <property type="term" value="F:translation elongation factor activity"/>
    <property type="evidence" value="ECO:0007669"/>
    <property type="project" value="UniProtKB-KW"/>
</dbReference>
<dbReference type="InterPro" id="IPR020568">
    <property type="entry name" value="Ribosomal_Su5_D2-typ_SF"/>
</dbReference>
<evidence type="ECO:0000256" key="3">
    <source>
        <dbReference type="ARBA" id="ARBA00022768"/>
    </source>
</evidence>
<dbReference type="InterPro" id="IPR005225">
    <property type="entry name" value="Small_GTP-bd"/>
</dbReference>
<keyword evidence="2" id="KW-0547">Nucleotide-binding</keyword>
<dbReference type="SMART" id="SM00838">
    <property type="entry name" value="EFG_C"/>
    <property type="match status" value="1"/>
</dbReference>
<dbReference type="SUPFAM" id="SSF52540">
    <property type="entry name" value="P-loop containing nucleoside triphosphate hydrolases"/>
    <property type="match status" value="1"/>
</dbReference>
<keyword evidence="9" id="KW-1185">Reference proteome</keyword>
<protein>
    <recommendedName>
        <fullName evidence="1">Elongation factor G</fullName>
    </recommendedName>
</protein>
<dbReference type="CDD" id="cd03713">
    <property type="entry name" value="EFG_mtEFG_C"/>
    <property type="match status" value="1"/>
</dbReference>
<dbReference type="AlphaFoldDB" id="A0A317MVH3"/>
<evidence type="ECO:0000256" key="4">
    <source>
        <dbReference type="ARBA" id="ARBA00022917"/>
    </source>
</evidence>